<dbReference type="RefSeq" id="WP_219930665.1">
    <property type="nucleotide sequence ID" value="NZ_MPDK01000014.1"/>
</dbReference>
<accession>A0A2U3D7S1</accession>
<evidence type="ECO:0000256" key="10">
    <source>
        <dbReference type="PIRSR" id="PIRSR614732-1"/>
    </source>
</evidence>
<evidence type="ECO:0000313" key="14">
    <source>
        <dbReference type="EMBL" id="PWI57327.1"/>
    </source>
</evidence>
<dbReference type="InterPro" id="IPR001754">
    <property type="entry name" value="OMPdeCOase_dom"/>
</dbReference>
<feature type="binding site" evidence="9 11">
    <location>
        <position position="218"/>
    </location>
    <ligand>
        <name>substrate</name>
    </ligand>
</feature>
<dbReference type="CDD" id="cd04725">
    <property type="entry name" value="OMP_decarboxylase_like"/>
    <property type="match status" value="1"/>
</dbReference>
<dbReference type="InterPro" id="IPR011060">
    <property type="entry name" value="RibuloseP-bd_barrel"/>
</dbReference>
<organism evidence="14 15">
    <name type="scientific">Sulfoacidibacillus thermotolerans</name>
    <name type="common">Acidibacillus sulfuroxidans</name>
    <dbReference type="NCBI Taxonomy" id="1765684"/>
    <lineage>
        <taxon>Bacteria</taxon>
        <taxon>Bacillati</taxon>
        <taxon>Bacillota</taxon>
        <taxon>Bacilli</taxon>
        <taxon>Bacillales</taxon>
        <taxon>Alicyclobacillaceae</taxon>
        <taxon>Sulfoacidibacillus</taxon>
    </lineage>
</organism>
<name>A0A2U3D7S1_SULT2</name>
<feature type="binding site" evidence="9 11">
    <location>
        <position position="39"/>
    </location>
    <ligand>
        <name>substrate</name>
    </ligand>
</feature>
<comment type="catalytic activity">
    <reaction evidence="7 9 12">
        <text>orotidine 5'-phosphate + H(+) = UMP + CO2</text>
        <dbReference type="Rhea" id="RHEA:11596"/>
        <dbReference type="ChEBI" id="CHEBI:15378"/>
        <dbReference type="ChEBI" id="CHEBI:16526"/>
        <dbReference type="ChEBI" id="CHEBI:57538"/>
        <dbReference type="ChEBI" id="CHEBI:57865"/>
        <dbReference type="EC" id="4.1.1.23"/>
    </reaction>
</comment>
<dbReference type="EMBL" id="MPDK01000014">
    <property type="protein sequence ID" value="PWI57327.1"/>
    <property type="molecule type" value="Genomic_DNA"/>
</dbReference>
<feature type="binding site" evidence="9 11">
    <location>
        <position position="188"/>
    </location>
    <ligand>
        <name>substrate</name>
    </ligand>
</feature>
<dbReference type="PANTHER" id="PTHR32119:SF2">
    <property type="entry name" value="OROTIDINE 5'-PHOSPHATE DECARBOXYLASE"/>
    <property type="match status" value="1"/>
</dbReference>
<dbReference type="Proteomes" id="UP000245380">
    <property type="component" value="Unassembled WGS sequence"/>
</dbReference>
<dbReference type="SUPFAM" id="SSF51366">
    <property type="entry name" value="Ribulose-phoshate binding barrel"/>
    <property type="match status" value="1"/>
</dbReference>
<dbReference type="SMART" id="SM00934">
    <property type="entry name" value="OMPdecase"/>
    <property type="match status" value="1"/>
</dbReference>
<evidence type="ECO:0000256" key="6">
    <source>
        <dbReference type="ARBA" id="ARBA00023239"/>
    </source>
</evidence>
<evidence type="ECO:0000256" key="8">
    <source>
        <dbReference type="ARBA" id="ARBA00061012"/>
    </source>
</evidence>
<comment type="similarity">
    <text evidence="8 9">Belongs to the OMP decarboxylase family. Type 1 subfamily.</text>
</comment>
<feature type="active site" description="Proton donor" evidence="9">
    <location>
        <position position="68"/>
    </location>
</feature>
<evidence type="ECO:0000313" key="15">
    <source>
        <dbReference type="Proteomes" id="UP000245380"/>
    </source>
</evidence>
<dbReference type="GO" id="GO:0006207">
    <property type="term" value="P:'de novo' pyrimidine nucleobase biosynthetic process"/>
    <property type="evidence" value="ECO:0007669"/>
    <property type="project" value="InterPro"/>
</dbReference>
<dbReference type="HAMAP" id="MF_01200_B">
    <property type="entry name" value="OMPdecase_type1_B"/>
    <property type="match status" value="1"/>
</dbReference>
<feature type="active site" description="For OMPdecase activity" evidence="10">
    <location>
        <position position="66"/>
    </location>
</feature>
<keyword evidence="4 9" id="KW-0210">Decarboxylase</keyword>
<protein>
    <recommendedName>
        <fullName evidence="9">Orotidine 5'-phosphate decarboxylase</fullName>
        <ecNumber evidence="9">4.1.1.23</ecNumber>
    </recommendedName>
    <alternativeName>
        <fullName evidence="9">OMP decarboxylase</fullName>
        <shortName evidence="9">OMPDCase</shortName>
        <shortName evidence="9">OMPdecase</shortName>
    </alternativeName>
</protein>
<dbReference type="InterPro" id="IPR013785">
    <property type="entry name" value="Aldolase_TIM"/>
</dbReference>
<comment type="pathway">
    <text evidence="2 9 12">Pyrimidine metabolism; UMP biosynthesis via de novo pathway; UMP from orotate: step 2/2.</text>
</comment>
<evidence type="ECO:0000256" key="11">
    <source>
        <dbReference type="PIRSR" id="PIRSR614732-2"/>
    </source>
</evidence>
<evidence type="ECO:0000256" key="7">
    <source>
        <dbReference type="ARBA" id="ARBA00049157"/>
    </source>
</evidence>
<dbReference type="InterPro" id="IPR014732">
    <property type="entry name" value="OMPdecase"/>
</dbReference>
<comment type="function">
    <text evidence="1 9">Catalyzes the decarboxylation of orotidine 5'-monophosphate (OMP) to uridine 5'-monophosphate (UMP).</text>
</comment>
<sequence length="249" mass="26522">MSDSSSPREVPVFVALDYASRAEARALVDDFGEYCTHYKVGLQLYLAAGRSFIEELVDLGKHVFLDLKFHDIPNTVRGAVIEAAKMGVDLLTVHASGGEEMVKAAVDAAHTTDFAMRAPKILAVTLLTSITQEQLGKLGYSVSTIPEQVALLSNLAKACGAYGVVCSANEIADVKRVSGLKAVVPGIRPAGFRSGDQARVAVPKIAIQNGADYLVVGRPITKAQDPLQALRAIQTEVTQALSEDAEMIQ</sequence>
<feature type="binding site" evidence="9 11">
    <location>
        <position position="217"/>
    </location>
    <ligand>
        <name>substrate</name>
    </ligand>
</feature>
<feature type="binding site" evidence="9">
    <location>
        <begin position="66"/>
        <end position="75"/>
    </location>
    <ligand>
        <name>substrate</name>
    </ligand>
</feature>
<evidence type="ECO:0000256" key="3">
    <source>
        <dbReference type="ARBA" id="ARBA00011738"/>
    </source>
</evidence>
<evidence type="ECO:0000256" key="4">
    <source>
        <dbReference type="ARBA" id="ARBA00022793"/>
    </source>
</evidence>
<gene>
    <name evidence="9" type="primary">pyrF</name>
    <name evidence="14" type="ORF">BM613_08985</name>
</gene>
<keyword evidence="6 9" id="KW-0456">Lyase</keyword>
<evidence type="ECO:0000259" key="13">
    <source>
        <dbReference type="SMART" id="SM00934"/>
    </source>
</evidence>
<evidence type="ECO:0000256" key="9">
    <source>
        <dbReference type="HAMAP-Rule" id="MF_01200"/>
    </source>
</evidence>
<dbReference type="GO" id="GO:0044205">
    <property type="term" value="P:'de novo' UMP biosynthetic process"/>
    <property type="evidence" value="ECO:0007669"/>
    <property type="project" value="UniProtKB-UniRule"/>
</dbReference>
<dbReference type="PANTHER" id="PTHR32119">
    <property type="entry name" value="OROTIDINE 5'-PHOSPHATE DECARBOXYLASE"/>
    <property type="match status" value="1"/>
</dbReference>
<dbReference type="NCBIfam" id="NF001273">
    <property type="entry name" value="PRK00230.1"/>
    <property type="match status" value="1"/>
</dbReference>
<keyword evidence="15" id="KW-1185">Reference proteome</keyword>
<dbReference type="InterPro" id="IPR047596">
    <property type="entry name" value="OMPdecase_bac"/>
</dbReference>
<dbReference type="Gene3D" id="3.20.20.70">
    <property type="entry name" value="Aldolase class I"/>
    <property type="match status" value="1"/>
</dbReference>
<keyword evidence="5 9" id="KW-0665">Pyrimidine biosynthesis</keyword>
<comment type="subunit">
    <text evidence="3 9">Homodimer.</text>
</comment>
<comment type="caution">
    <text evidence="14">The sequence shown here is derived from an EMBL/GenBank/DDBJ whole genome shotgun (WGS) entry which is preliminary data.</text>
</comment>
<evidence type="ECO:0000256" key="12">
    <source>
        <dbReference type="RuleBase" id="RU000512"/>
    </source>
</evidence>
<feature type="binding site" evidence="9 11">
    <location>
        <position position="197"/>
    </location>
    <ligand>
        <name>substrate</name>
    </ligand>
</feature>
<dbReference type="InterPro" id="IPR018089">
    <property type="entry name" value="OMPdecase_AS"/>
</dbReference>
<dbReference type="UniPathway" id="UPA00070">
    <property type="reaction ID" value="UER00120"/>
</dbReference>
<feature type="binding site" evidence="9 11">
    <location>
        <position position="17"/>
    </location>
    <ligand>
        <name>substrate</name>
    </ligand>
</feature>
<dbReference type="FunFam" id="3.20.20.70:FF:000015">
    <property type="entry name" value="Orotidine 5'-phosphate decarboxylase"/>
    <property type="match status" value="1"/>
</dbReference>
<dbReference type="GO" id="GO:0005829">
    <property type="term" value="C:cytosol"/>
    <property type="evidence" value="ECO:0007669"/>
    <property type="project" value="TreeGrafter"/>
</dbReference>
<reference evidence="14 15" key="1">
    <citation type="submission" date="2016-11" db="EMBL/GenBank/DDBJ databases">
        <title>Comparative genomics of Acidibacillus ferroxidans species.</title>
        <authorList>
            <person name="Oliveira G."/>
            <person name="Nunes G."/>
            <person name="Oliveira R."/>
            <person name="Araujo F."/>
            <person name="Salim A."/>
            <person name="Scholte L."/>
            <person name="Morais D."/>
            <person name="Nancucheo I."/>
            <person name="Johnson D.B."/>
            <person name="Grail B."/>
            <person name="Bittencourt J."/>
            <person name="Valadares R."/>
        </authorList>
    </citation>
    <scope>NUCLEOTIDE SEQUENCE [LARGE SCALE GENOMIC DNA]</scope>
    <source>
        <strain evidence="14 15">Y002</strain>
    </source>
</reference>
<proteinExistence type="inferred from homology"/>
<feature type="binding site" evidence="9 11">
    <location>
        <position position="128"/>
    </location>
    <ligand>
        <name>substrate</name>
    </ligand>
</feature>
<feature type="domain" description="Orotidine 5'-phosphate decarboxylase" evidence="13">
    <location>
        <begin position="11"/>
        <end position="233"/>
    </location>
</feature>
<dbReference type="AlphaFoldDB" id="A0A2U3D7S1"/>
<evidence type="ECO:0000256" key="1">
    <source>
        <dbReference type="ARBA" id="ARBA00002356"/>
    </source>
</evidence>
<feature type="active site" description="For OMPdecase activity" evidence="10">
    <location>
        <position position="71"/>
    </location>
</feature>
<evidence type="ECO:0000256" key="5">
    <source>
        <dbReference type="ARBA" id="ARBA00022975"/>
    </source>
</evidence>
<dbReference type="PROSITE" id="PS00156">
    <property type="entry name" value="OMPDECASE"/>
    <property type="match status" value="1"/>
</dbReference>
<dbReference type="NCBIfam" id="TIGR01740">
    <property type="entry name" value="pyrF"/>
    <property type="match status" value="1"/>
</dbReference>
<evidence type="ECO:0000256" key="2">
    <source>
        <dbReference type="ARBA" id="ARBA00004861"/>
    </source>
</evidence>
<feature type="active site" description="For OMPdecase activity" evidence="10">
    <location>
        <position position="68"/>
    </location>
</feature>
<dbReference type="EC" id="4.1.1.23" evidence="9"/>
<dbReference type="Pfam" id="PF00215">
    <property type="entry name" value="OMPdecase"/>
    <property type="match status" value="1"/>
</dbReference>
<dbReference type="GO" id="GO:0004590">
    <property type="term" value="F:orotidine-5'-phosphate decarboxylase activity"/>
    <property type="evidence" value="ECO:0007669"/>
    <property type="project" value="UniProtKB-UniRule"/>
</dbReference>